<gene>
    <name evidence="5" type="ORF">DIY07_10380</name>
    <name evidence="4" type="ORF">DQ08_10105</name>
</gene>
<dbReference type="CDD" id="cd04688">
    <property type="entry name" value="NUDIX_Hydrolase"/>
    <property type="match status" value="1"/>
</dbReference>
<dbReference type="GeneID" id="35766070"/>
<dbReference type="EMBL" id="CP007586">
    <property type="protein sequence ID" value="AHY16769.1"/>
    <property type="molecule type" value="Genomic_DNA"/>
</dbReference>
<dbReference type="OrthoDB" id="9008185at2"/>
<dbReference type="InterPro" id="IPR020084">
    <property type="entry name" value="NUDIX_hydrolase_CS"/>
</dbReference>
<dbReference type="GO" id="GO:0016787">
    <property type="term" value="F:hydrolase activity"/>
    <property type="evidence" value="ECO:0007669"/>
    <property type="project" value="UniProtKB-KW"/>
</dbReference>
<protein>
    <submittedName>
        <fullName evidence="5">NUDIX domain-containing protein</fullName>
    </submittedName>
    <submittedName>
        <fullName evidence="4">Phosphohydrolase</fullName>
    </submittedName>
</protein>
<dbReference type="InterPro" id="IPR015797">
    <property type="entry name" value="NUDIX_hydrolase-like_dom_sf"/>
</dbReference>
<dbReference type="KEGG" id="siz:SI82_10010"/>
<dbReference type="PROSITE" id="PS00893">
    <property type="entry name" value="NUDIX_BOX"/>
    <property type="match status" value="1"/>
</dbReference>
<evidence type="ECO:0000256" key="2">
    <source>
        <dbReference type="ARBA" id="ARBA00022801"/>
    </source>
</evidence>
<reference evidence="4 6" key="1">
    <citation type="journal article" date="2014" name="Genome Announc.">
        <title>Complete Genome Sequence of a Virulent Strain, Streptococcus iniae ISET0901, Isolated from Diseased Tilapia.</title>
        <authorList>
            <person name="Pridgeon J.W."/>
            <person name="Zhang D."/>
            <person name="Zhang L."/>
        </authorList>
    </citation>
    <scope>NUCLEOTIDE SEQUENCE [LARGE SCALE GENOMIC DNA]</scope>
    <source>
        <strain evidence="4 6">ISET0901</strain>
    </source>
</reference>
<keyword evidence="6" id="KW-1185">Reference proteome</keyword>
<dbReference type="KEGG" id="sio:DW64_10090"/>
<dbReference type="Gene3D" id="3.90.79.10">
    <property type="entry name" value="Nucleoside Triphosphate Pyrophosphohydrolase"/>
    <property type="match status" value="1"/>
</dbReference>
<evidence type="ECO:0000313" key="4">
    <source>
        <dbReference type="EMBL" id="AHY16769.1"/>
    </source>
</evidence>
<dbReference type="Pfam" id="PF00293">
    <property type="entry name" value="NUDIX"/>
    <property type="match status" value="1"/>
</dbReference>
<organism evidence="5 7">
    <name type="scientific">Streptococcus iniae</name>
    <name type="common">Streptococcus shiloi</name>
    <dbReference type="NCBI Taxonomy" id="1346"/>
    <lineage>
        <taxon>Bacteria</taxon>
        <taxon>Bacillati</taxon>
        <taxon>Bacillota</taxon>
        <taxon>Bacilli</taxon>
        <taxon>Lactobacillales</taxon>
        <taxon>Streptococcaceae</taxon>
        <taxon>Streptococcus</taxon>
    </lineage>
</organism>
<evidence type="ECO:0000313" key="6">
    <source>
        <dbReference type="Proteomes" id="UP000025245"/>
    </source>
</evidence>
<dbReference type="PANTHER" id="PTHR43046">
    <property type="entry name" value="GDP-MANNOSE MANNOSYL HYDROLASE"/>
    <property type="match status" value="1"/>
</dbReference>
<sequence length="152" mass="17435">MVLSGDFRHTQNNQTFSLRASALIIKNNQILLTKDDRECYYTIGGASLIGEKTIDTVSRETFEEIGAEIEVGELAFVIENHFCSGQQFWHNIEFHYFVKLLSEPRLEMVENGRLQACEWVDLDQLTKINLVPECLQTGILNWPGHLVHIVNK</sequence>
<evidence type="ECO:0000259" key="3">
    <source>
        <dbReference type="Pfam" id="PF00293"/>
    </source>
</evidence>
<name>A0A3L8GBT2_STRIN</name>
<feature type="domain" description="Nudix hydrolase" evidence="3">
    <location>
        <begin position="19"/>
        <end position="128"/>
    </location>
</feature>
<dbReference type="SUPFAM" id="SSF55811">
    <property type="entry name" value="Nudix"/>
    <property type="match status" value="1"/>
</dbReference>
<dbReference type="Proteomes" id="UP000025245">
    <property type="component" value="Chromosome"/>
</dbReference>
<dbReference type="PANTHER" id="PTHR43046:SF14">
    <property type="entry name" value="MUTT_NUDIX FAMILY PROTEIN"/>
    <property type="match status" value="1"/>
</dbReference>
<accession>A0A3L8GBT2</accession>
<reference evidence="5 7" key="2">
    <citation type="submission" date="2018-06" db="EMBL/GenBank/DDBJ databases">
        <title>Mutators as drivers of adaptation in pathogenic bacteria and a risk factor for host jumps and vaccine escape.</title>
        <authorList>
            <person name="Barnes A.C."/>
            <person name="Silayeva O."/>
        </authorList>
    </citation>
    <scope>NUCLEOTIDE SEQUENCE [LARGE SCALE GENOMIC DNA]</scope>
    <source>
        <strain evidence="5 7">QMA0445</strain>
    </source>
</reference>
<dbReference type="EMBL" id="QLQD01000087">
    <property type="protein sequence ID" value="RLU54469.1"/>
    <property type="molecule type" value="Genomic_DNA"/>
</dbReference>
<evidence type="ECO:0000313" key="5">
    <source>
        <dbReference type="EMBL" id="RLU54469.1"/>
    </source>
</evidence>
<comment type="cofactor">
    <cofactor evidence="1">
        <name>Mg(2+)</name>
        <dbReference type="ChEBI" id="CHEBI:18420"/>
    </cofactor>
</comment>
<dbReference type="STRING" id="1346.BMF34_10045"/>
<dbReference type="SMR" id="A0A3L8GBT2"/>
<dbReference type="Proteomes" id="UP000269148">
    <property type="component" value="Unassembled WGS sequence"/>
</dbReference>
<evidence type="ECO:0000256" key="1">
    <source>
        <dbReference type="ARBA" id="ARBA00001946"/>
    </source>
</evidence>
<dbReference type="KEGG" id="siq:DQ08_10105"/>
<evidence type="ECO:0000313" key="7">
    <source>
        <dbReference type="Proteomes" id="UP000269148"/>
    </source>
</evidence>
<dbReference type="AlphaFoldDB" id="A0A3L8GBT2"/>
<dbReference type="InterPro" id="IPR000086">
    <property type="entry name" value="NUDIX_hydrolase_dom"/>
</dbReference>
<dbReference type="RefSeq" id="WP_003100506.1">
    <property type="nucleotide sequence ID" value="NZ_CP010783.1"/>
</dbReference>
<keyword evidence="2" id="KW-0378">Hydrolase</keyword>
<proteinExistence type="predicted"/>